<dbReference type="InterPro" id="IPR032672">
    <property type="entry name" value="TmcA/NAT10/Kre33"/>
</dbReference>
<feature type="non-terminal residue" evidence="3">
    <location>
        <position position="1"/>
    </location>
</feature>
<dbReference type="GO" id="GO:0005730">
    <property type="term" value="C:nucleolus"/>
    <property type="evidence" value="ECO:0007669"/>
    <property type="project" value="TreeGrafter"/>
</dbReference>
<dbReference type="GO" id="GO:0030686">
    <property type="term" value="C:90S preribosome"/>
    <property type="evidence" value="ECO:0007669"/>
    <property type="project" value="TreeGrafter"/>
</dbReference>
<name>A0A151HCN7_TOXGO</name>
<dbReference type="Proteomes" id="UP000075225">
    <property type="component" value="Unassembled WGS sequence"/>
</dbReference>
<dbReference type="PANTHER" id="PTHR10925">
    <property type="entry name" value="N-ACETYLTRANSFERASE 10"/>
    <property type="match status" value="1"/>
</dbReference>
<dbReference type="PANTHER" id="PTHR10925:SF5">
    <property type="entry name" value="RNA CYTIDINE ACETYLTRANSFERASE"/>
    <property type="match status" value="1"/>
</dbReference>
<dbReference type="EMBL" id="AHZP02001519">
    <property type="protein sequence ID" value="KYK67102.1"/>
    <property type="molecule type" value="Genomic_DNA"/>
</dbReference>
<feature type="compositionally biased region" description="Basic residues" evidence="1">
    <location>
        <begin position="247"/>
        <end position="257"/>
    </location>
</feature>
<dbReference type="VEuPathDB" id="ToxoDB:TGPRC2_218610C"/>
<dbReference type="AlphaFoldDB" id="A0A151HCN7"/>
<sequence>LPNFFSSHDLSRLRKYAQQLADLPLILDLLPTLAALFFNDRFPPLAASSVTLSHLQQVVLLAVGLQRKTPDDVSTEFNIPPNQTLALLNKTVHKFVGFFQKLQEAQVEAEVDSQWGVRSAASRRLVVEGGGALLGELPSQSFTEELADEAKKVKRQQKVELKNLLEALGGEEAMKEHSMDAYTEEDFNEAVGAARPGSLQASTASRVFSLKRKNPNKGQKNGGTGEKTGDGGEKKKQKRDFGSFNKNKNKHKVYANR</sequence>
<comment type="caution">
    <text evidence="3">The sequence shown here is derived from an EMBL/GenBank/DDBJ whole genome shotgun (WGS) entry which is preliminary data.</text>
</comment>
<dbReference type="GO" id="GO:1904812">
    <property type="term" value="P:rRNA acetylation involved in maturation of SSU-rRNA"/>
    <property type="evidence" value="ECO:0007669"/>
    <property type="project" value="TreeGrafter"/>
</dbReference>
<evidence type="ECO:0000259" key="2">
    <source>
        <dbReference type="Pfam" id="PF13725"/>
    </source>
</evidence>
<dbReference type="Pfam" id="PF13725">
    <property type="entry name" value="tRNA_bind_2"/>
    <property type="match status" value="1"/>
</dbReference>
<dbReference type="GO" id="GO:1990883">
    <property type="term" value="F:18S rRNA cytidine N-acetyltransferase activity"/>
    <property type="evidence" value="ECO:0007669"/>
    <property type="project" value="TreeGrafter"/>
</dbReference>
<reference evidence="4" key="1">
    <citation type="submission" date="2016-03" db="EMBL/GenBank/DDBJ databases">
        <authorList>
            <person name="Sibley D."/>
            <person name="Venepally P."/>
            <person name="Karamycheva S."/>
            <person name="Hadjithomas M."/>
            <person name="Khan A."/>
            <person name="Brunk B."/>
            <person name="Roos D."/>
            <person name="Caler E."/>
            <person name="Lorenzi H."/>
        </authorList>
    </citation>
    <scope>NUCLEOTIDE SEQUENCE [LARGE SCALE GENOMIC DNA]</scope>
    <source>
        <strain evidence="4">TgCatPRC2</strain>
    </source>
</reference>
<feature type="domain" description="Possible tRNA binding" evidence="2">
    <location>
        <begin position="3"/>
        <end position="168"/>
    </location>
</feature>
<dbReference type="InterPro" id="IPR027992">
    <property type="entry name" value="tRNA_bind_dom"/>
</dbReference>
<evidence type="ECO:0000313" key="3">
    <source>
        <dbReference type="EMBL" id="KYK67102.1"/>
    </source>
</evidence>
<organism evidence="3 4">
    <name type="scientific">Toxoplasma gondii TgCatPRC2</name>
    <dbReference type="NCBI Taxonomy" id="1130821"/>
    <lineage>
        <taxon>Eukaryota</taxon>
        <taxon>Sar</taxon>
        <taxon>Alveolata</taxon>
        <taxon>Apicomplexa</taxon>
        <taxon>Conoidasida</taxon>
        <taxon>Coccidia</taxon>
        <taxon>Eucoccidiorida</taxon>
        <taxon>Eimeriorina</taxon>
        <taxon>Sarcocystidae</taxon>
        <taxon>Toxoplasma</taxon>
    </lineage>
</organism>
<protein>
    <submittedName>
        <fullName evidence="3">ATPase (DUF699) protein</fullName>
    </submittedName>
</protein>
<gene>
    <name evidence="3" type="ORF">TGPRC2_218610C</name>
</gene>
<evidence type="ECO:0000256" key="1">
    <source>
        <dbReference type="SAM" id="MobiDB-lite"/>
    </source>
</evidence>
<evidence type="ECO:0000313" key="4">
    <source>
        <dbReference type="Proteomes" id="UP000075225"/>
    </source>
</evidence>
<dbReference type="GO" id="GO:0000049">
    <property type="term" value="F:tRNA binding"/>
    <property type="evidence" value="ECO:0007669"/>
    <property type="project" value="TreeGrafter"/>
</dbReference>
<accession>A0A151HCN7</accession>
<feature type="region of interest" description="Disordered" evidence="1">
    <location>
        <begin position="206"/>
        <end position="257"/>
    </location>
</feature>
<proteinExistence type="predicted"/>